<comment type="caution">
    <text evidence="1">The sequence shown here is derived from an EMBL/GenBank/DDBJ whole genome shotgun (WGS) entry which is preliminary data.</text>
</comment>
<dbReference type="EMBL" id="JBAMMX010000008">
    <property type="protein sequence ID" value="KAK6935455.1"/>
    <property type="molecule type" value="Genomic_DNA"/>
</dbReference>
<reference evidence="1 2" key="1">
    <citation type="submission" date="2023-12" db="EMBL/GenBank/DDBJ databases">
        <title>A high-quality genome assembly for Dillenia turbinata (Dilleniales).</title>
        <authorList>
            <person name="Chanderbali A."/>
        </authorList>
    </citation>
    <scope>NUCLEOTIDE SEQUENCE [LARGE SCALE GENOMIC DNA]</scope>
    <source>
        <strain evidence="1">LSX21</strain>
        <tissue evidence="1">Leaf</tissue>
    </source>
</reference>
<name>A0AAN8VJQ2_9MAGN</name>
<accession>A0AAN8VJQ2</accession>
<evidence type="ECO:0000313" key="2">
    <source>
        <dbReference type="Proteomes" id="UP001370490"/>
    </source>
</evidence>
<sequence length="23" mass="2917">MLSRSWSWSYVCRPWPFDEEINK</sequence>
<dbReference type="AlphaFoldDB" id="A0AAN8VJQ2"/>
<keyword evidence="2" id="KW-1185">Reference proteome</keyword>
<feature type="non-terminal residue" evidence="1">
    <location>
        <position position="23"/>
    </location>
</feature>
<organism evidence="1 2">
    <name type="scientific">Dillenia turbinata</name>
    <dbReference type="NCBI Taxonomy" id="194707"/>
    <lineage>
        <taxon>Eukaryota</taxon>
        <taxon>Viridiplantae</taxon>
        <taxon>Streptophyta</taxon>
        <taxon>Embryophyta</taxon>
        <taxon>Tracheophyta</taxon>
        <taxon>Spermatophyta</taxon>
        <taxon>Magnoliopsida</taxon>
        <taxon>eudicotyledons</taxon>
        <taxon>Gunneridae</taxon>
        <taxon>Pentapetalae</taxon>
        <taxon>Dilleniales</taxon>
        <taxon>Dilleniaceae</taxon>
        <taxon>Dillenia</taxon>
    </lineage>
</organism>
<dbReference type="Proteomes" id="UP001370490">
    <property type="component" value="Unassembled WGS sequence"/>
</dbReference>
<proteinExistence type="predicted"/>
<protein>
    <submittedName>
        <fullName evidence="1">Uncharacterized protein</fullName>
    </submittedName>
</protein>
<gene>
    <name evidence="1" type="ORF">RJ641_035610</name>
</gene>
<evidence type="ECO:0000313" key="1">
    <source>
        <dbReference type="EMBL" id="KAK6935455.1"/>
    </source>
</evidence>